<dbReference type="RefSeq" id="WP_163472939.1">
    <property type="nucleotide sequence ID" value="NZ_JAAGWZ010000002.1"/>
</dbReference>
<evidence type="ECO:0000313" key="5">
    <source>
        <dbReference type="Proteomes" id="UP000479756"/>
    </source>
</evidence>
<keyword evidence="2" id="KW-0472">Membrane</keyword>
<proteinExistence type="predicted"/>
<dbReference type="EMBL" id="JAAGWZ010000002">
    <property type="protein sequence ID" value="NEM91262.1"/>
    <property type="molecule type" value="Genomic_DNA"/>
</dbReference>
<dbReference type="AlphaFoldDB" id="A0A7C9TRE7"/>
<feature type="transmembrane region" description="Helical" evidence="2">
    <location>
        <begin position="176"/>
        <end position="207"/>
    </location>
</feature>
<evidence type="ECO:0000313" key="4">
    <source>
        <dbReference type="EMBL" id="NEM91262.1"/>
    </source>
</evidence>
<feature type="region of interest" description="Disordered" evidence="1">
    <location>
        <begin position="1"/>
        <end position="110"/>
    </location>
</feature>
<feature type="transmembrane region" description="Helical" evidence="2">
    <location>
        <begin position="137"/>
        <end position="164"/>
    </location>
</feature>
<feature type="compositionally biased region" description="Polar residues" evidence="1">
    <location>
        <begin position="1"/>
        <end position="17"/>
    </location>
</feature>
<feature type="compositionally biased region" description="Low complexity" evidence="1">
    <location>
        <begin position="79"/>
        <end position="89"/>
    </location>
</feature>
<comment type="caution">
    <text evidence="4">The sequence shown here is derived from an EMBL/GenBank/DDBJ whole genome shotgun (WGS) entry which is preliminary data.</text>
</comment>
<keyword evidence="5" id="KW-1185">Reference proteome</keyword>
<name>A0A7C9TRE7_9MICO</name>
<feature type="compositionally biased region" description="Pro residues" evidence="1">
    <location>
        <begin position="20"/>
        <end position="30"/>
    </location>
</feature>
<reference evidence="4 5" key="1">
    <citation type="journal article" date="2014" name="Int. J. Syst. Evol. Microbiol.">
        <title>Description of Galbitalea soli gen. nov., sp. nov., and Frondihabitans sucicola sp. nov.</title>
        <authorList>
            <person name="Kim S.J."/>
            <person name="Lim J.M."/>
            <person name="Ahn J.H."/>
            <person name="Weon H.Y."/>
            <person name="Hamada M."/>
            <person name="Suzuki K."/>
            <person name="Ahn T.Y."/>
            <person name="Kwon S.W."/>
        </authorList>
    </citation>
    <scope>NUCLEOTIDE SEQUENCE [LARGE SCALE GENOMIC DNA]</scope>
    <source>
        <strain evidence="4 5">NBRC 108727</strain>
    </source>
</reference>
<evidence type="ECO:0000256" key="2">
    <source>
        <dbReference type="SAM" id="Phobius"/>
    </source>
</evidence>
<dbReference type="Pfam" id="PF13828">
    <property type="entry name" value="DUF4190"/>
    <property type="match status" value="1"/>
</dbReference>
<accession>A0A7C9TRE7</accession>
<sequence>MTPSPDDTAEESTTVSDPTAPVPPVEPTPAGPTAASPIPTPAAPSVPLIEPVPIAPAAARPAPAAPSQQAPAGAPPQPAYAAAPPAAAQSHPGYPGYPAQPGHPGYPAQQGYPGYPAQPGYAGYAPSAPRGLSIASMVLGIVGTVFAMLYGFGLLPSVTAIILGHVAQKRQRHARGFWLAGLITGYVGLALSIIVIIAVAFFVAYVINTPGFQRGFDAGYPGGINS</sequence>
<evidence type="ECO:0000256" key="1">
    <source>
        <dbReference type="SAM" id="MobiDB-lite"/>
    </source>
</evidence>
<keyword evidence="2" id="KW-0812">Transmembrane</keyword>
<dbReference type="Proteomes" id="UP000479756">
    <property type="component" value="Unassembled WGS sequence"/>
</dbReference>
<feature type="domain" description="DUF4190" evidence="3">
    <location>
        <begin position="132"/>
        <end position="194"/>
    </location>
</feature>
<gene>
    <name evidence="4" type="ORF">G3T37_07810</name>
</gene>
<protein>
    <submittedName>
        <fullName evidence="4">DUF4190 domain-containing protein</fullName>
    </submittedName>
</protein>
<organism evidence="4 5">
    <name type="scientific">Galbitalea soli</name>
    <dbReference type="NCBI Taxonomy" id="1268042"/>
    <lineage>
        <taxon>Bacteria</taxon>
        <taxon>Bacillati</taxon>
        <taxon>Actinomycetota</taxon>
        <taxon>Actinomycetes</taxon>
        <taxon>Micrococcales</taxon>
        <taxon>Microbacteriaceae</taxon>
        <taxon>Galbitalea</taxon>
    </lineage>
</organism>
<dbReference type="InterPro" id="IPR025241">
    <property type="entry name" value="DUF4190"/>
</dbReference>
<keyword evidence="2" id="KW-1133">Transmembrane helix</keyword>
<feature type="compositionally biased region" description="Low complexity" evidence="1">
    <location>
        <begin position="45"/>
        <end position="72"/>
    </location>
</feature>
<evidence type="ECO:0000259" key="3">
    <source>
        <dbReference type="Pfam" id="PF13828"/>
    </source>
</evidence>